<feature type="domain" description="Gfo/Idh/MocA-like oxidoreductase N-terminal" evidence="1">
    <location>
        <begin position="27"/>
        <end position="137"/>
    </location>
</feature>
<feature type="domain" description="Gfo/Idh/MocA-like oxidoreductase C-terminal" evidence="2">
    <location>
        <begin position="165"/>
        <end position="382"/>
    </location>
</feature>
<dbReference type="Pfam" id="PF01408">
    <property type="entry name" value="GFO_IDH_MocA"/>
    <property type="match status" value="1"/>
</dbReference>
<dbReference type="OrthoDB" id="9815825at2"/>
<evidence type="ECO:0000313" key="4">
    <source>
        <dbReference type="Proteomes" id="UP000273786"/>
    </source>
</evidence>
<dbReference type="InterPro" id="IPR004104">
    <property type="entry name" value="Gfo/Idh/MocA-like_OxRdtase_C"/>
</dbReference>
<dbReference type="SUPFAM" id="SSF51735">
    <property type="entry name" value="NAD(P)-binding Rossmann-fold domains"/>
    <property type="match status" value="1"/>
</dbReference>
<keyword evidence="4" id="KW-1185">Reference proteome</keyword>
<dbReference type="Gene3D" id="3.30.360.10">
    <property type="entry name" value="Dihydrodipicolinate Reductase, domain 2"/>
    <property type="match status" value="1"/>
</dbReference>
<evidence type="ECO:0000259" key="2">
    <source>
        <dbReference type="Pfam" id="PF02894"/>
    </source>
</evidence>
<dbReference type="Gene3D" id="3.40.50.720">
    <property type="entry name" value="NAD(P)-binding Rossmann-like Domain"/>
    <property type="match status" value="1"/>
</dbReference>
<evidence type="ECO:0000259" key="1">
    <source>
        <dbReference type="Pfam" id="PF01408"/>
    </source>
</evidence>
<dbReference type="SUPFAM" id="SSF55347">
    <property type="entry name" value="Glyceraldehyde-3-phosphate dehydrogenase-like, C-terminal domain"/>
    <property type="match status" value="1"/>
</dbReference>
<protein>
    <submittedName>
        <fullName evidence="3">Gfo/Idh/MocA family oxidoreductase</fullName>
    </submittedName>
</protein>
<comment type="caution">
    <text evidence="3">The sequence shown here is derived from an EMBL/GenBank/DDBJ whole genome shotgun (WGS) entry which is preliminary data.</text>
</comment>
<organism evidence="3 4">
    <name type="scientific">Mesorhizobium tamadayense</name>
    <dbReference type="NCBI Taxonomy" id="425306"/>
    <lineage>
        <taxon>Bacteria</taxon>
        <taxon>Pseudomonadati</taxon>
        <taxon>Pseudomonadota</taxon>
        <taxon>Alphaproteobacteria</taxon>
        <taxon>Hyphomicrobiales</taxon>
        <taxon>Phyllobacteriaceae</taxon>
        <taxon>Mesorhizobium</taxon>
    </lineage>
</organism>
<reference evidence="3 4" key="1">
    <citation type="submission" date="2018-11" db="EMBL/GenBank/DDBJ databases">
        <title>the genome of Mesorhizobium tamadayense DSM 28320.</title>
        <authorList>
            <person name="Gao J."/>
        </authorList>
    </citation>
    <scope>NUCLEOTIDE SEQUENCE [LARGE SCALE GENOMIC DNA]</scope>
    <source>
        <strain evidence="3 4">DSM 28320</strain>
    </source>
</reference>
<dbReference type="Proteomes" id="UP000273786">
    <property type="component" value="Unassembled WGS sequence"/>
</dbReference>
<dbReference type="EMBL" id="RQXT01000029">
    <property type="protein sequence ID" value="RRH96917.1"/>
    <property type="molecule type" value="Genomic_DNA"/>
</dbReference>
<dbReference type="AlphaFoldDB" id="A0A3P3FF17"/>
<dbReference type="GO" id="GO:0000166">
    <property type="term" value="F:nucleotide binding"/>
    <property type="evidence" value="ECO:0007669"/>
    <property type="project" value="InterPro"/>
</dbReference>
<evidence type="ECO:0000313" key="3">
    <source>
        <dbReference type="EMBL" id="RRH96917.1"/>
    </source>
</evidence>
<dbReference type="InterPro" id="IPR000683">
    <property type="entry name" value="Gfo/Idh/MocA-like_OxRdtase_N"/>
</dbReference>
<name>A0A3P3FF17_9HYPH</name>
<gene>
    <name evidence="3" type="ORF">EH240_21775</name>
</gene>
<dbReference type="PANTHER" id="PTHR43593">
    <property type="match status" value="1"/>
</dbReference>
<dbReference type="InterPro" id="IPR050424">
    <property type="entry name" value="Gfo-Idh-MocA_inositol_DH"/>
</dbReference>
<dbReference type="PANTHER" id="PTHR43593:SF1">
    <property type="entry name" value="INOSITOL 2-DEHYDROGENASE"/>
    <property type="match status" value="1"/>
</dbReference>
<sequence length="391" mass="42571">MVRSGCGALHLAFQIIGRKSVTKTSIGYGIVGCGMMGREHIRNIALLPDAHVAAIFEPDSEMLGAALALAPDARPAASVAELLAMNEVDCVLIASPNHHHLAQLEEIAERRPLPVLVEKPLFTDVADAGRIAALKARLPFVWVAMEYRYMPPVAAFLKQASDATGGIRMLTLREHRFPFLTKVGDWNRFNRNTGGTFVEKCCHFFDLMRLILKSDPVRVTASAGQAVNHLDERYGGETPDILDHGYVLVDFVSGARAMLELCMFAEGSRYQEELCAVGGNGKIECLVPGPGRFWPAHLGSAPVPQLIVSPRNPPRPQLLEIPVEPQLLEAGDHNGSTYFEHARFVAAVRGQGKVEVTLQDGWWAVVMGLAAEISARQGRAIDLASEFALPT</sequence>
<accession>A0A3P3FF17</accession>
<proteinExistence type="predicted"/>
<dbReference type="Pfam" id="PF02894">
    <property type="entry name" value="GFO_IDH_MocA_C"/>
    <property type="match status" value="1"/>
</dbReference>
<dbReference type="InterPro" id="IPR036291">
    <property type="entry name" value="NAD(P)-bd_dom_sf"/>
</dbReference>